<evidence type="ECO:0000313" key="1">
    <source>
        <dbReference type="EMBL" id="AUM12124.1"/>
    </source>
</evidence>
<dbReference type="Proteomes" id="UP000235116">
    <property type="component" value="Chromosome"/>
</dbReference>
<dbReference type="KEGG" id="kak:Kalk_06735"/>
<gene>
    <name evidence="1" type="ORF">Kalk_06735</name>
</gene>
<accession>A0A2K9LMU8</accession>
<dbReference type="AlphaFoldDB" id="A0A2K9LMU8"/>
<proteinExistence type="predicted"/>
<name>A0A2K9LMU8_9GAMM</name>
<reference evidence="2" key="1">
    <citation type="submission" date="2017-08" db="EMBL/GenBank/DDBJ databases">
        <title>Direct submision.</title>
        <authorList>
            <person name="Kim S.-J."/>
            <person name="Rhee S.-K."/>
        </authorList>
    </citation>
    <scope>NUCLEOTIDE SEQUENCE [LARGE SCALE GENOMIC DNA]</scope>
    <source>
        <strain evidence="2">GI5</strain>
    </source>
</reference>
<organism evidence="1 2">
    <name type="scientific">Ketobacter alkanivorans</name>
    <dbReference type="NCBI Taxonomy" id="1917421"/>
    <lineage>
        <taxon>Bacteria</taxon>
        <taxon>Pseudomonadati</taxon>
        <taxon>Pseudomonadota</taxon>
        <taxon>Gammaproteobacteria</taxon>
        <taxon>Pseudomonadales</taxon>
        <taxon>Ketobacteraceae</taxon>
        <taxon>Ketobacter</taxon>
    </lineage>
</organism>
<evidence type="ECO:0000313" key="2">
    <source>
        <dbReference type="Proteomes" id="UP000235116"/>
    </source>
</evidence>
<keyword evidence="2" id="KW-1185">Reference proteome</keyword>
<sequence>MLKALYQLRVGCPSCDLPEYCGQWNSIYNKPNSYAD</sequence>
<dbReference type="EMBL" id="CP022684">
    <property type="protein sequence ID" value="AUM12124.1"/>
    <property type="molecule type" value="Genomic_DNA"/>
</dbReference>
<protein>
    <submittedName>
        <fullName evidence="1">Uncharacterized protein</fullName>
    </submittedName>
</protein>